<dbReference type="EMBL" id="CP076132">
    <property type="protein sequence ID" value="QWG02528.1"/>
    <property type="molecule type" value="Genomic_DNA"/>
</dbReference>
<protein>
    <submittedName>
        <fullName evidence="2">Uncharacterized protein</fullName>
    </submittedName>
</protein>
<keyword evidence="1" id="KW-0732">Signal</keyword>
<proteinExistence type="predicted"/>
<gene>
    <name evidence="2" type="ORF">KMW28_02840</name>
</gene>
<dbReference type="KEGG" id="fya:KMW28_02840"/>
<sequence>MKKLFIISLLSLISMLHVNAQDIKKELSSENVVEIKADMSQNELSKLIETYRVKHSNDGTTVNWTEFKSTSLLKGVFDAKQNDEQTQVEKLNASAKRYKEIKLNDSVKQLQENELFDKKSKD</sequence>
<dbReference type="Proteomes" id="UP000678679">
    <property type="component" value="Chromosome 1"/>
</dbReference>
<evidence type="ECO:0000313" key="3">
    <source>
        <dbReference type="Proteomes" id="UP000678679"/>
    </source>
</evidence>
<name>A0AAX1N9V5_9BACT</name>
<dbReference type="AlphaFoldDB" id="A0AAX1N9V5"/>
<accession>A0AAX1N9V5</accession>
<feature type="signal peptide" evidence="1">
    <location>
        <begin position="1"/>
        <end position="20"/>
    </location>
</feature>
<dbReference type="RefSeq" id="WP_169664980.1">
    <property type="nucleotide sequence ID" value="NZ_CP076132.1"/>
</dbReference>
<evidence type="ECO:0000256" key="1">
    <source>
        <dbReference type="SAM" id="SignalP"/>
    </source>
</evidence>
<organism evidence="2 3">
    <name type="scientific">Flammeovirga yaeyamensis</name>
    <dbReference type="NCBI Taxonomy" id="367791"/>
    <lineage>
        <taxon>Bacteria</taxon>
        <taxon>Pseudomonadati</taxon>
        <taxon>Bacteroidota</taxon>
        <taxon>Cytophagia</taxon>
        <taxon>Cytophagales</taxon>
        <taxon>Flammeovirgaceae</taxon>
        <taxon>Flammeovirga</taxon>
    </lineage>
</organism>
<keyword evidence="3" id="KW-1185">Reference proteome</keyword>
<feature type="chain" id="PRO_5043959677" evidence="1">
    <location>
        <begin position="21"/>
        <end position="122"/>
    </location>
</feature>
<reference evidence="2 3" key="1">
    <citation type="submission" date="2021-05" db="EMBL/GenBank/DDBJ databases">
        <title>Comparative genomic studies on the polysaccharide-degrading batcterial strains of the Flammeovirga genus.</title>
        <authorList>
            <person name="Zewei F."/>
            <person name="Zheng Z."/>
            <person name="Yu L."/>
            <person name="Ruyue G."/>
            <person name="Yanhong M."/>
            <person name="Yuanyuan C."/>
            <person name="Jingyan G."/>
            <person name="Wenjun H."/>
        </authorList>
    </citation>
    <scope>NUCLEOTIDE SEQUENCE [LARGE SCALE GENOMIC DNA]</scope>
    <source>
        <strain evidence="2 3">NBRC:100898</strain>
    </source>
</reference>
<evidence type="ECO:0000313" key="2">
    <source>
        <dbReference type="EMBL" id="QWG02528.1"/>
    </source>
</evidence>